<organism evidence="2 3">
    <name type="scientific">Alteromonas lipolytica</name>
    <dbReference type="NCBI Taxonomy" id="1856405"/>
    <lineage>
        <taxon>Bacteria</taxon>
        <taxon>Pseudomonadati</taxon>
        <taxon>Pseudomonadota</taxon>
        <taxon>Gammaproteobacteria</taxon>
        <taxon>Alteromonadales</taxon>
        <taxon>Alteromonadaceae</taxon>
        <taxon>Alteromonas/Salinimonas group</taxon>
        <taxon>Alteromonas</taxon>
    </lineage>
</organism>
<protein>
    <recommendedName>
        <fullName evidence="1">HDOD domain-containing protein</fullName>
    </recommendedName>
</protein>
<feature type="domain" description="HDOD" evidence="1">
    <location>
        <begin position="102"/>
        <end position="323"/>
    </location>
</feature>
<dbReference type="SUPFAM" id="SSF109604">
    <property type="entry name" value="HD-domain/PDEase-like"/>
    <property type="match status" value="1"/>
</dbReference>
<gene>
    <name evidence="2" type="ORF">BFC17_02905</name>
</gene>
<dbReference type="PROSITE" id="PS51833">
    <property type="entry name" value="HDOD"/>
    <property type="match status" value="1"/>
</dbReference>
<dbReference type="AlphaFoldDB" id="A0A1E8FBB9"/>
<keyword evidence="3" id="KW-1185">Reference proteome</keyword>
<dbReference type="InterPro" id="IPR013976">
    <property type="entry name" value="HDOD"/>
</dbReference>
<dbReference type="OrthoDB" id="6233174at2"/>
<evidence type="ECO:0000313" key="3">
    <source>
        <dbReference type="Proteomes" id="UP000176037"/>
    </source>
</evidence>
<dbReference type="RefSeq" id="WP_070177603.1">
    <property type="nucleotide sequence ID" value="NZ_BMJR01000002.1"/>
</dbReference>
<dbReference type="PANTHER" id="PTHR33525:SF4">
    <property type="entry name" value="CYCLIC DI-GMP PHOSPHODIESTERASE CDGJ"/>
    <property type="match status" value="1"/>
</dbReference>
<comment type="caution">
    <text evidence="2">The sequence shown here is derived from an EMBL/GenBank/DDBJ whole genome shotgun (WGS) entry which is preliminary data.</text>
</comment>
<dbReference type="EMBL" id="MJIC01000015">
    <property type="protein sequence ID" value="OFI33227.1"/>
    <property type="molecule type" value="Genomic_DNA"/>
</dbReference>
<accession>A0A1E8FBB9</accession>
<evidence type="ECO:0000259" key="1">
    <source>
        <dbReference type="PROSITE" id="PS51833"/>
    </source>
</evidence>
<name>A0A1E8FBB9_9ALTE</name>
<reference evidence="2 3" key="1">
    <citation type="submission" date="2016-09" db="EMBL/GenBank/DDBJ databases">
        <title>Alteromonas lipolytica, a new species isolated from sea water.</title>
        <authorList>
            <person name="Wu Y.-H."/>
            <person name="Cheng H."/>
            <person name="Xu X.-W."/>
        </authorList>
    </citation>
    <scope>NUCLEOTIDE SEQUENCE [LARGE SCALE GENOMIC DNA]</scope>
    <source>
        <strain evidence="2 3">JW12</strain>
    </source>
</reference>
<dbReference type="Gene3D" id="1.10.3210.10">
    <property type="entry name" value="Hypothetical protein af1432"/>
    <property type="match status" value="1"/>
</dbReference>
<dbReference type="Proteomes" id="UP000176037">
    <property type="component" value="Unassembled WGS sequence"/>
</dbReference>
<proteinExistence type="predicted"/>
<sequence>MAEQLLAPPAFVKRFNYLLLAPERAREMIGRRAPGEVSYAESEQSFTRRQLLKVEKDAIKNKLETAKLQANYVEQINQQLHAVINKKLLQILNDSNAVCETLLNWSEDVTDLIDLLSTPSATVSKVEAVAANIPWLVDELLRQVNQPQYRRRDARGDVIAVDTLKTALSFIGIDNVKRVLPALIFKQSLPVITDPYPQIKHKVWEYSLVCARTAELIASHYRVSSFEAFSLAMFSQLGRSAILKLYFRLFEQVHLDFLRHAQKAKLRNLHSALVQLIPDAKRLITLIDEHSEKTTLHLVEFMVFKRLNYVSPLQQLLKDIDPEDASPLTQMLLDCRYYAKYRMLKDNNLFLDDEAEHFLAGCAIPPALQQKLANITLSQLPVLSDL</sequence>
<dbReference type="Pfam" id="PF08668">
    <property type="entry name" value="HDOD"/>
    <property type="match status" value="1"/>
</dbReference>
<dbReference type="STRING" id="1856405.BFC17_02905"/>
<dbReference type="InterPro" id="IPR052340">
    <property type="entry name" value="RNase_Y/CdgJ"/>
</dbReference>
<evidence type="ECO:0000313" key="2">
    <source>
        <dbReference type="EMBL" id="OFI33227.1"/>
    </source>
</evidence>
<dbReference type="PANTHER" id="PTHR33525">
    <property type="match status" value="1"/>
</dbReference>